<dbReference type="OrthoDB" id="10034502at2759"/>
<dbReference type="InterPro" id="IPR029058">
    <property type="entry name" value="AB_hydrolase_fold"/>
</dbReference>
<reference evidence="1" key="1">
    <citation type="submission" date="2022-12" db="EMBL/GenBank/DDBJ databases">
        <authorList>
            <person name="Brejova B."/>
        </authorList>
    </citation>
    <scope>NUCLEOTIDE SEQUENCE</scope>
</reference>
<sequence>MFLSSVPPQQGVLHTYGFNLTAFEFTQNYQSSENILLFVGGLGNGLLNVPYLPALSKSTSDFKGKWNLVQVLLSSAYSGWGTSSLDKDVNQLQKCIKYFRSERGGSRNKIVLMGHSTGCQDSIHYLTKILTKPDIDDVYKIDAAILQAPVSDSEAFSNENDVDDLIKQVQEEYIEKGKEDELLPNKFRKLMFNTPVTAYRFISLVGKRGDDDYFSSYLTQDDYKQTFGVITGPILILYGESDQFVPGYVDKAKLINKWEEATPKKYWSKYSSIISGATHDLSDTPENSIPDLIRAVINFINNLD</sequence>
<keyword evidence="2" id="KW-1185">Reference proteome</keyword>
<name>A0A9W4TY53_9ASCO</name>
<evidence type="ECO:0000313" key="1">
    <source>
        <dbReference type="EMBL" id="CAI5758705.1"/>
    </source>
</evidence>
<proteinExistence type="predicted"/>
<dbReference type="PANTHER" id="PTHR31591">
    <property type="entry name" value="UPF0613 PROTEIN PB24D3.06C"/>
    <property type="match status" value="1"/>
</dbReference>
<dbReference type="Proteomes" id="UP001152885">
    <property type="component" value="Unassembled WGS sequence"/>
</dbReference>
<dbReference type="AlphaFoldDB" id="A0A9W4TY53"/>
<dbReference type="PANTHER" id="PTHR31591:SF1">
    <property type="entry name" value="UPF0613 PROTEIN PB24D3.06C"/>
    <property type="match status" value="1"/>
</dbReference>
<evidence type="ECO:0000313" key="2">
    <source>
        <dbReference type="Proteomes" id="UP001152885"/>
    </source>
</evidence>
<dbReference type="SUPFAM" id="SSF53474">
    <property type="entry name" value="alpha/beta-Hydrolases"/>
    <property type="match status" value="1"/>
</dbReference>
<protein>
    <recommendedName>
        <fullName evidence="3">DUF1749-domain-containing protein</fullName>
    </recommendedName>
</protein>
<dbReference type="EMBL" id="CANTUO010000003">
    <property type="protein sequence ID" value="CAI5758705.1"/>
    <property type="molecule type" value="Genomic_DNA"/>
</dbReference>
<gene>
    <name evidence="1" type="ORF">CANVERA_P3217</name>
</gene>
<evidence type="ECO:0008006" key="3">
    <source>
        <dbReference type="Google" id="ProtNLM"/>
    </source>
</evidence>
<accession>A0A9W4TY53</accession>
<organism evidence="1 2">
    <name type="scientific">Candida verbasci</name>
    <dbReference type="NCBI Taxonomy" id="1227364"/>
    <lineage>
        <taxon>Eukaryota</taxon>
        <taxon>Fungi</taxon>
        <taxon>Dikarya</taxon>
        <taxon>Ascomycota</taxon>
        <taxon>Saccharomycotina</taxon>
        <taxon>Pichiomycetes</taxon>
        <taxon>Debaryomycetaceae</taxon>
        <taxon>Candida/Lodderomyces clade</taxon>
        <taxon>Candida</taxon>
    </lineage>
</organism>
<dbReference type="Pfam" id="PF08538">
    <property type="entry name" value="DUF1749"/>
    <property type="match status" value="1"/>
</dbReference>
<comment type="caution">
    <text evidence="1">The sequence shown here is derived from an EMBL/GenBank/DDBJ whole genome shotgun (WGS) entry which is preliminary data.</text>
</comment>
<dbReference type="InterPro" id="IPR013744">
    <property type="entry name" value="SidJ"/>
</dbReference>
<dbReference type="Gene3D" id="3.40.50.1820">
    <property type="entry name" value="alpha/beta hydrolase"/>
    <property type="match status" value="1"/>
</dbReference>